<accession>A0ABD3MU45</accession>
<dbReference type="Proteomes" id="UP001530400">
    <property type="component" value="Unassembled WGS sequence"/>
</dbReference>
<proteinExistence type="predicted"/>
<dbReference type="AlphaFoldDB" id="A0ABD3MU45"/>
<reference evidence="1 2" key="1">
    <citation type="submission" date="2024-10" db="EMBL/GenBank/DDBJ databases">
        <title>Updated reference genomes for cyclostephanoid diatoms.</title>
        <authorList>
            <person name="Roberts W.R."/>
            <person name="Alverson A.J."/>
        </authorList>
    </citation>
    <scope>NUCLEOTIDE SEQUENCE [LARGE SCALE GENOMIC DNA]</scope>
    <source>
        <strain evidence="1 2">AJA010-31</strain>
    </source>
</reference>
<evidence type="ECO:0000313" key="2">
    <source>
        <dbReference type="Proteomes" id="UP001530400"/>
    </source>
</evidence>
<evidence type="ECO:0000313" key="1">
    <source>
        <dbReference type="EMBL" id="KAL3766478.1"/>
    </source>
</evidence>
<dbReference type="Gene3D" id="3.40.50.300">
    <property type="entry name" value="P-loop containing nucleotide triphosphate hydrolases"/>
    <property type="match status" value="1"/>
</dbReference>
<comment type="caution">
    <text evidence="1">The sequence shown here is derived from an EMBL/GenBank/DDBJ whole genome shotgun (WGS) entry which is preliminary data.</text>
</comment>
<protein>
    <recommendedName>
        <fullName evidence="3">Sulfotransferase</fullName>
    </recommendedName>
</protein>
<keyword evidence="2" id="KW-1185">Reference proteome</keyword>
<sequence>MRTFYALIIVAFSIATIALYVRNPALSSSNIKYDHTDDRLSESMSRRPKKSINDVDVDNDDDGVALSIATKKSKPSLATDVSEASQPQDTPKGLHLCTCLDPHKNDPDAEIPKRLRWLHFPKTGTSFISTLWSYACSTRERYIDLEISSFQCDIFNRNAYSMYDFALMKRYPWEMYGSPNFIRPNTQATKDTPLGLVAGTQHMAMTPPSPDANPERRKKMPGLLNKMKVWGSELEHNITVAAFFRQPEERIVSAYYDGRHASGFTTDLYAAVKQATNGMPCKIGDKTYKNPLECFARYPGISGCMSRMLTGEMCADGLFQDSGLENVQEAVDIIMNRLKFVGITEDWNESVCQFHRLFAGKVDEDGNRYWSPPLQGEFANVHTSSKVKKYGIKDLHGFKDVADGVVYEAAKLKFQQIVGDNKCYEYVSWEELEEDEVTNTLDQRFSYLRLDENGSLCQPKTCTDLQKQCGEWDDGCGATVICGLCNAGRNGLPQTWRVQCIEGQCIDYCPTWDQKGLWFKANMEESKESNSLRQVISSMQDETHLSPILAVKLCHAACSGSELKNVFDKSLCKCGEMPKKFITSNITAADFRQAHDLKSNCQTARANLVTLTVNQTQPICCPEIPETAPSKSWKKLSVMSRVATTDDNIEGEYFAHIPMECGSYNECEAVGRKQKAELVVFDRYNSLCHLARNVFRLEDSYTVTKDNTHRFYLDLRS</sequence>
<gene>
    <name evidence="1" type="ORF">ACHAWO_004653</name>
</gene>
<organism evidence="1 2">
    <name type="scientific">Cyclotella atomus</name>
    <dbReference type="NCBI Taxonomy" id="382360"/>
    <lineage>
        <taxon>Eukaryota</taxon>
        <taxon>Sar</taxon>
        <taxon>Stramenopiles</taxon>
        <taxon>Ochrophyta</taxon>
        <taxon>Bacillariophyta</taxon>
        <taxon>Coscinodiscophyceae</taxon>
        <taxon>Thalassiosirophycidae</taxon>
        <taxon>Stephanodiscales</taxon>
        <taxon>Stephanodiscaceae</taxon>
        <taxon>Cyclotella</taxon>
    </lineage>
</organism>
<dbReference type="InterPro" id="IPR027417">
    <property type="entry name" value="P-loop_NTPase"/>
</dbReference>
<evidence type="ECO:0008006" key="3">
    <source>
        <dbReference type="Google" id="ProtNLM"/>
    </source>
</evidence>
<dbReference type="EMBL" id="JALLPJ020001385">
    <property type="protein sequence ID" value="KAL3766478.1"/>
    <property type="molecule type" value="Genomic_DNA"/>
</dbReference>
<name>A0ABD3MU45_9STRA</name>